<feature type="domain" description="Carrier" evidence="11">
    <location>
        <begin position="1701"/>
        <end position="1776"/>
    </location>
</feature>
<accession>I0BMR6</accession>
<dbReference type="FunFam" id="1.10.1200.10:FF:000016">
    <property type="entry name" value="Non-ribosomal peptide synthase"/>
    <property type="match status" value="1"/>
</dbReference>
<dbReference type="GO" id="GO:0071766">
    <property type="term" value="P:Actinobacterium-type cell wall biogenesis"/>
    <property type="evidence" value="ECO:0007669"/>
    <property type="project" value="UniProtKB-ARBA"/>
</dbReference>
<name>I0BMR6_9BACL</name>
<keyword evidence="6" id="KW-0276">Fatty acid metabolism</keyword>
<dbReference type="InterPro" id="IPR020845">
    <property type="entry name" value="AMP-binding_CS"/>
</dbReference>
<organism evidence="12 13">
    <name type="scientific">Paenibacillus mucilaginosus K02</name>
    <dbReference type="NCBI Taxonomy" id="997761"/>
    <lineage>
        <taxon>Bacteria</taxon>
        <taxon>Bacillati</taxon>
        <taxon>Bacillota</taxon>
        <taxon>Bacilli</taxon>
        <taxon>Bacillales</taxon>
        <taxon>Paenibacillaceae</taxon>
        <taxon>Paenibacillus</taxon>
    </lineage>
</organism>
<dbReference type="PANTHER" id="PTHR45527">
    <property type="entry name" value="NONRIBOSOMAL PEPTIDE SYNTHETASE"/>
    <property type="match status" value="1"/>
</dbReference>
<dbReference type="InterPro" id="IPR010071">
    <property type="entry name" value="AA_adenyl_dom"/>
</dbReference>
<keyword evidence="9" id="KW-0511">Multifunctional enzyme</keyword>
<dbReference type="Gene3D" id="3.30.559.30">
    <property type="entry name" value="Nonribosomal peptide synthetase, condensation domain"/>
    <property type="match status" value="1"/>
</dbReference>
<reference evidence="12 13" key="1">
    <citation type="submission" date="2013-06" db="EMBL/GenBank/DDBJ databases">
        <title>Complete genome sequence of Paenibacillus mucilaginosus K02.</title>
        <authorList>
            <person name="Xiao B."/>
            <person name="Sun L."/>
            <person name="Xiao L."/>
            <person name="Lian B."/>
        </authorList>
    </citation>
    <scope>NUCLEOTIDE SEQUENCE [LARGE SCALE GENOMIC DNA]</scope>
    <source>
        <strain evidence="12 13">K02</strain>
    </source>
</reference>
<evidence type="ECO:0000313" key="12">
    <source>
        <dbReference type="EMBL" id="AFH63663.1"/>
    </source>
</evidence>
<feature type="domain" description="Carrier" evidence="11">
    <location>
        <begin position="617"/>
        <end position="693"/>
    </location>
</feature>
<keyword evidence="5" id="KW-0677">Repeat</keyword>
<dbReference type="InterPro" id="IPR023213">
    <property type="entry name" value="CAT-like_dom_sf"/>
</dbReference>
<evidence type="ECO:0000256" key="1">
    <source>
        <dbReference type="ARBA" id="ARBA00001957"/>
    </source>
</evidence>
<dbReference type="InterPro" id="IPR025110">
    <property type="entry name" value="AMP-bd_C"/>
</dbReference>
<keyword evidence="8" id="KW-0045">Antibiotic biosynthesis</keyword>
<comment type="cofactor">
    <cofactor evidence="1">
        <name>pantetheine 4'-phosphate</name>
        <dbReference type="ChEBI" id="CHEBI:47942"/>
    </cofactor>
</comment>
<dbReference type="InterPro" id="IPR042099">
    <property type="entry name" value="ANL_N_sf"/>
</dbReference>
<sequence>MIEILPEVNSLVDLLRCRAERQSDATAFSFLTEDGKENVLTYGDLDRRARTLAVWLARRDAGGKRALLLYPPGLDYIAAFFGCLYAGTAAVPAYPPRLNANLRRMQSIVSDCRADFALTDAPTLAQLQLKFPDSPLLTELQWGVTDSWSEEDPGSWSAPAVGAQGNRLAFLQYTSGSTSAPKGVMLTHDNLLHNLGLIQRSFGLTPESRSVIWLPPYHDMGLIGGILQPLYTGFPVTLMSPAHFVQSPLKWLETISRTGASVSGGPNFAYELCVRRIAREELQALDLSRWTCAFTGSEPIQAETLKRFAEVFEPCGFRYESFYPCYGLAESTLFVTGAQRGTGPVVRSFDGKMLEENRVVTADSDSADRRSLVSSGCTLESDPLVVIVDPLTGERCGEDRVGEVWVTGRSVAQGYWNREEQTAETFGGRLAGGGGGPFLRTGDLGFLSSGELFVTGRWKDLIIIRGRNYYPQDIEFCVSESHPAVRSGNGAAFSVTLDGEERLVIVHELERAYRKSDPMPVFESIVGAVAERCGLQVHAIALIRPASIHKTSSGKIQRSACRQAYLEGTLEILAKYREDGEYAGAEAPGEKEEADGSRKERPGLPDRAELLKLPNEERRRELVHYLCTETARMVKGPSRCGPESTLQTLGFDSLKIVEWKARIEEVLEVDIPFDTLLDGPNLSDTAAVIDRLLLSSESQGEKKRLQAEQASQAEFPLSAGQRALWFLQKLNPAGRAYIISRTLHIRSGLRPELFVRAIDALHQRHPLLRSRVVERDGEPVLIPDKAVRDCITYTDTAGWPEVQLLERIREASELPVDLEQGPLFRVHLYGCGEGEAYLLITLHHIIGDFWSFAVFAKEFGEVYSALTEDRNWTPAEPGSYRTYVERQSEAPAGEAESGLAFWQNRLQGAEPVQLQHALPAPAPDEPPGRKVGFTLSSALSRRLAALVRESGCSQYSTLLSAFTCLLHRYTGQSDLTVGTPTSGRLNRHDAGTFGYFVNPVVIRTASVPRETVREMIGRVHQEVTEALKHQTYPFPLLVERLQPHRGGRQPLFNVMFSMHVPVLEQDDGLVAAALGLPGAAVSLGPLTAELSEPAVQEAQFDLTLTMGRVGEVLHGTLEYDPARFTEEGMRRLPAHLTVLLEGMAQNPDERAARLPLLTREEEARQAREWNSTITPYPGTALQERFESWAEQVPERTAVVYQEQTVTYGELNRTANRLAHRLQSLGVGPDTLVGVCLDRSPELAAGLLAVLKSGGAYVPLDPSLPAQRLAYMTERAGLKALVTKRAWAEGFTERAGLTVICMDEEKPVTGLYPETNPQNDAGAEHLMYVIYTSGSTGTPKGASVYRRGFENLMQWYTGEFGMSEEDRILLISSPSFDLTQKNIFAPLVTGGQLVLLPSGPYDAREVSGLICRHGITLLNGTPSAFYPLLQETEAQGYAGLSTLRHVFLGGEAIAADKLAAWTQSPSCRAQVVNTYGPTECTDVTVFSRLTDMKPLAGKPVPIGRPVPNTRLYILNSELGMVPAGAPGELCIAGVQVGGGYLGDPGLTAEQFTANPYGDEAAPVLYRTGDLARYLPDGTVEYLGRMDHQVKIRGYRIEPGEIEAALRECGGVSDAFVMVREDRPGEHQLAAYIVGGGVTGKGQDAADFVQQWRMDLRRKLPDYMVPSAFVLLDRLPLSPNGKVDRKALPVPEGGGIREQPYTPPRTRTESALAGVWAEVLGLEKVGIHDNFFELGGHSLLATQVISRIRTSLQADLPVHRLFDTPTIAELAAALEEESAPKPSKPRMTRLSRSEHRVQLGP</sequence>
<dbReference type="GO" id="GO:0005829">
    <property type="term" value="C:cytosol"/>
    <property type="evidence" value="ECO:0007669"/>
    <property type="project" value="TreeGrafter"/>
</dbReference>
<dbReference type="EMBL" id="CP003422">
    <property type="protein sequence ID" value="AFH63663.1"/>
    <property type="molecule type" value="Genomic_DNA"/>
</dbReference>
<evidence type="ECO:0000256" key="10">
    <source>
        <dbReference type="SAM" id="MobiDB-lite"/>
    </source>
</evidence>
<evidence type="ECO:0000256" key="9">
    <source>
        <dbReference type="ARBA" id="ARBA00023268"/>
    </source>
</evidence>
<feature type="region of interest" description="Disordered" evidence="10">
    <location>
        <begin position="1773"/>
        <end position="1799"/>
    </location>
</feature>
<dbReference type="InterPro" id="IPR000873">
    <property type="entry name" value="AMP-dep_synth/lig_dom"/>
</dbReference>
<dbReference type="GO" id="GO:0044550">
    <property type="term" value="P:secondary metabolite biosynthetic process"/>
    <property type="evidence" value="ECO:0007669"/>
    <property type="project" value="UniProtKB-ARBA"/>
</dbReference>
<dbReference type="SMART" id="SM00823">
    <property type="entry name" value="PKS_PP"/>
    <property type="match status" value="2"/>
</dbReference>
<evidence type="ECO:0000313" key="13">
    <source>
        <dbReference type="Proteomes" id="UP000007392"/>
    </source>
</evidence>
<dbReference type="GO" id="GO:0043041">
    <property type="term" value="P:amino acid activation for nonribosomal peptide biosynthetic process"/>
    <property type="evidence" value="ECO:0007669"/>
    <property type="project" value="TreeGrafter"/>
</dbReference>
<dbReference type="Gene3D" id="3.40.50.980">
    <property type="match status" value="2"/>
</dbReference>
<dbReference type="Pfam" id="PF13193">
    <property type="entry name" value="AMP-binding_C"/>
    <property type="match status" value="1"/>
</dbReference>
<dbReference type="InterPro" id="IPR006162">
    <property type="entry name" value="Ppantetheine_attach_site"/>
</dbReference>
<dbReference type="FunFam" id="3.30.300.30:FF:000010">
    <property type="entry name" value="Enterobactin synthetase component F"/>
    <property type="match status" value="1"/>
</dbReference>
<dbReference type="PATRIC" id="fig|997761.3.peg.4699"/>
<dbReference type="GO" id="GO:0017000">
    <property type="term" value="P:antibiotic biosynthetic process"/>
    <property type="evidence" value="ECO:0007669"/>
    <property type="project" value="UniProtKB-KW"/>
</dbReference>
<evidence type="ECO:0000256" key="5">
    <source>
        <dbReference type="ARBA" id="ARBA00022737"/>
    </source>
</evidence>
<dbReference type="InterPro" id="IPR036736">
    <property type="entry name" value="ACP-like_sf"/>
</dbReference>
<dbReference type="SUPFAM" id="SSF52777">
    <property type="entry name" value="CoA-dependent acyltransferases"/>
    <property type="match status" value="2"/>
</dbReference>
<evidence type="ECO:0000256" key="6">
    <source>
        <dbReference type="ARBA" id="ARBA00022832"/>
    </source>
</evidence>
<dbReference type="NCBIfam" id="TIGR01733">
    <property type="entry name" value="AA-adenyl-dom"/>
    <property type="match status" value="1"/>
</dbReference>
<dbReference type="InterPro" id="IPR040097">
    <property type="entry name" value="FAAL/FAAC"/>
</dbReference>
<dbReference type="Pfam" id="PF23024">
    <property type="entry name" value="AMP-dom_DIP2-like"/>
    <property type="match status" value="1"/>
</dbReference>
<dbReference type="HOGENOM" id="CLU_000022_0_9_9"/>
<dbReference type="PROSITE" id="PS50075">
    <property type="entry name" value="CARRIER"/>
    <property type="match status" value="2"/>
</dbReference>
<keyword evidence="4" id="KW-0597">Phosphoprotein</keyword>
<dbReference type="PROSITE" id="PS00012">
    <property type="entry name" value="PHOSPHOPANTETHEINE"/>
    <property type="match status" value="1"/>
</dbReference>
<dbReference type="PROSITE" id="PS00455">
    <property type="entry name" value="AMP_BINDING"/>
    <property type="match status" value="2"/>
</dbReference>
<keyword evidence="3" id="KW-0596">Phosphopantetheine</keyword>
<dbReference type="RefSeq" id="WP_014651811.1">
    <property type="nucleotide sequence ID" value="NC_017672.3"/>
</dbReference>
<protein>
    <submittedName>
        <fullName evidence="12">Beta-lactamase</fullName>
    </submittedName>
</protein>
<dbReference type="CDD" id="cd19531">
    <property type="entry name" value="LCL_NRPS-like"/>
    <property type="match status" value="1"/>
</dbReference>
<dbReference type="SUPFAM" id="SSF47336">
    <property type="entry name" value="ACP-like"/>
    <property type="match status" value="2"/>
</dbReference>
<gene>
    <name evidence="12" type="ORF">B2K_23760</name>
</gene>
<dbReference type="CDD" id="cd05931">
    <property type="entry name" value="FAAL"/>
    <property type="match status" value="1"/>
</dbReference>
<dbReference type="Pfam" id="PF00501">
    <property type="entry name" value="AMP-binding"/>
    <property type="match status" value="2"/>
</dbReference>
<dbReference type="Gene3D" id="3.40.50.12780">
    <property type="entry name" value="N-terminal domain of ligase-like"/>
    <property type="match status" value="1"/>
</dbReference>
<evidence type="ECO:0000256" key="2">
    <source>
        <dbReference type="ARBA" id="ARBA00006432"/>
    </source>
</evidence>
<dbReference type="GO" id="GO:0006631">
    <property type="term" value="P:fatty acid metabolic process"/>
    <property type="evidence" value="ECO:0007669"/>
    <property type="project" value="UniProtKB-KW"/>
</dbReference>
<dbReference type="Gene3D" id="2.30.38.10">
    <property type="entry name" value="Luciferase, Domain 3"/>
    <property type="match status" value="1"/>
</dbReference>
<dbReference type="InterPro" id="IPR009081">
    <property type="entry name" value="PP-bd_ACP"/>
</dbReference>
<feature type="compositionally biased region" description="Basic and acidic residues" evidence="10">
    <location>
        <begin position="1789"/>
        <end position="1799"/>
    </location>
</feature>
<dbReference type="InterPro" id="IPR045851">
    <property type="entry name" value="AMP-bd_C_sf"/>
</dbReference>
<evidence type="ECO:0000256" key="3">
    <source>
        <dbReference type="ARBA" id="ARBA00022450"/>
    </source>
</evidence>
<dbReference type="Pfam" id="PF00550">
    <property type="entry name" value="PP-binding"/>
    <property type="match status" value="2"/>
</dbReference>
<dbReference type="GO" id="GO:0003824">
    <property type="term" value="F:catalytic activity"/>
    <property type="evidence" value="ECO:0007669"/>
    <property type="project" value="UniProtKB-KW"/>
</dbReference>
<evidence type="ECO:0000256" key="8">
    <source>
        <dbReference type="ARBA" id="ARBA00023194"/>
    </source>
</evidence>
<feature type="region of interest" description="Disordered" evidence="10">
    <location>
        <begin position="1681"/>
        <end position="1703"/>
    </location>
</feature>
<dbReference type="GO" id="GO:0008610">
    <property type="term" value="P:lipid biosynthetic process"/>
    <property type="evidence" value="ECO:0007669"/>
    <property type="project" value="InterPro"/>
</dbReference>
<dbReference type="GO" id="GO:0072330">
    <property type="term" value="P:monocarboxylic acid biosynthetic process"/>
    <property type="evidence" value="ECO:0007669"/>
    <property type="project" value="UniProtKB-ARBA"/>
</dbReference>
<dbReference type="InterPro" id="IPR029058">
    <property type="entry name" value="AB_hydrolase_fold"/>
</dbReference>
<feature type="region of interest" description="Disordered" evidence="10">
    <location>
        <begin position="583"/>
        <end position="609"/>
    </location>
</feature>
<dbReference type="Pfam" id="PF00668">
    <property type="entry name" value="Condensation"/>
    <property type="match status" value="1"/>
</dbReference>
<proteinExistence type="inferred from homology"/>
<dbReference type="OrthoDB" id="9765680at2"/>
<dbReference type="Gene3D" id="1.10.1200.10">
    <property type="entry name" value="ACP-like"/>
    <property type="match status" value="1"/>
</dbReference>
<dbReference type="Gene3D" id="3.30.559.10">
    <property type="entry name" value="Chloramphenicol acetyltransferase-like domain"/>
    <property type="match status" value="1"/>
</dbReference>
<dbReference type="CDD" id="cd05930">
    <property type="entry name" value="A_NRPS"/>
    <property type="match status" value="1"/>
</dbReference>
<dbReference type="FunFam" id="3.40.50.980:FF:000001">
    <property type="entry name" value="Non-ribosomal peptide synthetase"/>
    <property type="match status" value="1"/>
</dbReference>
<evidence type="ECO:0000256" key="7">
    <source>
        <dbReference type="ARBA" id="ARBA00023098"/>
    </source>
</evidence>
<dbReference type="FunFam" id="3.40.50.12780:FF:000013">
    <property type="entry name" value="Long-chain-fatty-acid--AMP ligase FadD32"/>
    <property type="match status" value="1"/>
</dbReference>
<dbReference type="Gene3D" id="3.40.50.1820">
    <property type="entry name" value="alpha/beta hydrolase"/>
    <property type="match status" value="1"/>
</dbReference>
<dbReference type="Gene3D" id="3.30.300.30">
    <property type="match status" value="2"/>
</dbReference>
<dbReference type="Proteomes" id="UP000007392">
    <property type="component" value="Chromosome"/>
</dbReference>
<comment type="similarity">
    <text evidence="2">Belongs to the ATP-dependent AMP-binding enzyme family.</text>
</comment>
<feature type="compositionally biased region" description="Basic and acidic residues" evidence="10">
    <location>
        <begin position="588"/>
        <end position="609"/>
    </location>
</feature>
<keyword evidence="7" id="KW-0443">Lipid metabolism</keyword>
<dbReference type="FunFam" id="3.40.50.12780:FF:000012">
    <property type="entry name" value="Non-ribosomal peptide synthetase"/>
    <property type="match status" value="1"/>
</dbReference>
<dbReference type="PANTHER" id="PTHR45527:SF1">
    <property type="entry name" value="FATTY ACID SYNTHASE"/>
    <property type="match status" value="1"/>
</dbReference>
<dbReference type="KEGG" id="pmw:B2K_23760"/>
<dbReference type="GO" id="GO:0031177">
    <property type="term" value="F:phosphopantetheine binding"/>
    <property type="evidence" value="ECO:0007669"/>
    <property type="project" value="InterPro"/>
</dbReference>
<dbReference type="InterPro" id="IPR020806">
    <property type="entry name" value="PKS_PP-bd"/>
</dbReference>
<dbReference type="SUPFAM" id="SSF56801">
    <property type="entry name" value="Acetyl-CoA synthetase-like"/>
    <property type="match status" value="2"/>
</dbReference>
<evidence type="ECO:0000256" key="4">
    <source>
        <dbReference type="ARBA" id="ARBA00022553"/>
    </source>
</evidence>
<dbReference type="InterPro" id="IPR001242">
    <property type="entry name" value="Condensation_dom"/>
</dbReference>
<evidence type="ECO:0000259" key="11">
    <source>
        <dbReference type="PROSITE" id="PS50075"/>
    </source>
</evidence>